<dbReference type="InterPro" id="IPR001343">
    <property type="entry name" value="Hemolysn_Ca-bd"/>
</dbReference>
<keyword evidence="2" id="KW-1185">Reference proteome</keyword>
<accession>A0A1X3CNW9</accession>
<dbReference type="OrthoDB" id="8604189at2"/>
<dbReference type="RefSeq" id="WP_085417577.1">
    <property type="nucleotide sequence ID" value="NZ_CAUJPY010000023.1"/>
</dbReference>
<dbReference type="InterPro" id="IPR013783">
    <property type="entry name" value="Ig-like_fold"/>
</dbReference>
<organism evidence="1 2">
    <name type="scientific">Neisseria canis</name>
    <dbReference type="NCBI Taxonomy" id="493"/>
    <lineage>
        <taxon>Bacteria</taxon>
        <taxon>Pseudomonadati</taxon>
        <taxon>Pseudomonadota</taxon>
        <taxon>Betaproteobacteria</taxon>
        <taxon>Neisseriales</taxon>
        <taxon>Neisseriaceae</taxon>
        <taxon>Neisseria</taxon>
    </lineage>
</organism>
<dbReference type="InterPro" id="IPR018511">
    <property type="entry name" value="Hemolysin-typ_Ca-bd_CS"/>
</dbReference>
<dbReference type="EMBL" id="LR134313">
    <property type="protein sequence ID" value="VEF03372.1"/>
    <property type="molecule type" value="Genomic_DNA"/>
</dbReference>
<sequence length="562" mass="60896">MSVTQWFEVNGYDSRTSKEQGGFNTNKQAITFKGQVDPASTDVKIYTYRTAKENNGETAIREYFTTIDKSQIKADGTFTVYGLTEMSGEVRFELQAASASGNITATRIAGTVEGNNQSMQVISENGVMYPDFKGNWHSYSRDIDIKGKVEAGSQNVRVKVDREHYTINDIDNEGNFTLSLKDLNAGQHTFVLKSTDADDNQGKDIYTISTGRKYGGGAVVIDQDDNAFMRKGQKSLSGNVLTDYFVEKGGKNPGILSFSVKGKSAAVGEELTIDGVGTIQIDFGGGYVFKPAEGFSGRVPDIIYQVANGTDTDYSVLSIRVNETGGNAYGESIIVADNADGANNVLQGRLVNDVLIGDTRNTFTKGMGDDKVVYTVKATNDTIEGNNGHDILFGDNISTEKLDFTAPDGSTAYEALRAYVDQQLGNNSDDAVRSFIAGNWATLLDSSSNGGNDILRGEVGSDILIGGAGDDFLDSGEGYDKYVFVTNSNSGRDTIKDFNLEKDKLVFTEALSDQNASWNDTAHMLTFTGNKDGQTYKNTITFQNFETGMTLEDVLKAQEVLG</sequence>
<dbReference type="KEGG" id="nci:NCTC10296_02284"/>
<dbReference type="InterPro" id="IPR011049">
    <property type="entry name" value="Serralysin-like_metalloprot_C"/>
</dbReference>
<dbReference type="Gene3D" id="2.60.40.10">
    <property type="entry name" value="Immunoglobulins"/>
    <property type="match status" value="1"/>
</dbReference>
<dbReference type="Gene3D" id="2.60.40.1200">
    <property type="match status" value="1"/>
</dbReference>
<proteinExistence type="predicted"/>
<dbReference type="Pfam" id="PF00353">
    <property type="entry name" value="HemolysinCabind"/>
    <property type="match status" value="2"/>
</dbReference>
<dbReference type="Gene3D" id="2.150.10.10">
    <property type="entry name" value="Serralysin-like metalloprotease, C-terminal"/>
    <property type="match status" value="1"/>
</dbReference>
<dbReference type="AlphaFoldDB" id="A0A1X3CNW9"/>
<dbReference type="GO" id="GO:0005509">
    <property type="term" value="F:calcium ion binding"/>
    <property type="evidence" value="ECO:0007669"/>
    <property type="project" value="InterPro"/>
</dbReference>
<dbReference type="SUPFAM" id="SSF51120">
    <property type="entry name" value="beta-Roll"/>
    <property type="match status" value="1"/>
</dbReference>
<name>A0A1X3CNW9_9NEIS</name>
<evidence type="ECO:0000313" key="2">
    <source>
        <dbReference type="Proteomes" id="UP000279284"/>
    </source>
</evidence>
<protein>
    <submittedName>
        <fullName evidence="1">Iron-regulated protein FrpC</fullName>
    </submittedName>
</protein>
<reference evidence="1 2" key="1">
    <citation type="submission" date="2018-12" db="EMBL/GenBank/DDBJ databases">
        <authorList>
            <consortium name="Pathogen Informatics"/>
        </authorList>
    </citation>
    <scope>NUCLEOTIDE SEQUENCE [LARGE SCALE GENOMIC DNA]</scope>
    <source>
        <strain evidence="1 2">NCTC10296</strain>
    </source>
</reference>
<dbReference type="Proteomes" id="UP000279284">
    <property type="component" value="Chromosome"/>
</dbReference>
<gene>
    <name evidence="1" type="primary">frpC_3</name>
    <name evidence="1" type="ORF">NCTC10296_02284</name>
</gene>
<dbReference type="PRINTS" id="PR00313">
    <property type="entry name" value="CABNDNGRPT"/>
</dbReference>
<evidence type="ECO:0000313" key="1">
    <source>
        <dbReference type="EMBL" id="VEF03372.1"/>
    </source>
</evidence>
<dbReference type="PROSITE" id="PS00330">
    <property type="entry name" value="HEMOLYSIN_CALCIUM"/>
    <property type="match status" value="1"/>
</dbReference>
<dbReference type="STRING" id="493.BWD07_11975"/>